<feature type="domain" description="Serine dehydratase beta chain" evidence="13">
    <location>
        <begin position="21"/>
        <end position="85"/>
    </location>
</feature>
<dbReference type="EMBL" id="ADEF01000008">
    <property type="protein sequence ID" value="EFA98287.1"/>
    <property type="molecule type" value="Genomic_DNA"/>
</dbReference>
<dbReference type="Pfam" id="PF03313">
    <property type="entry name" value="SDH_alpha"/>
    <property type="match status" value="1"/>
</dbReference>
<keyword evidence="7 11" id="KW-0408">Iron</keyword>
<keyword evidence="6 11" id="KW-0479">Metal-binding</keyword>
<evidence type="ECO:0000256" key="7">
    <source>
        <dbReference type="ARBA" id="ARBA00023004"/>
    </source>
</evidence>
<evidence type="ECO:0000256" key="1">
    <source>
        <dbReference type="ARBA" id="ARBA00001966"/>
    </source>
</evidence>
<dbReference type="PANTHER" id="PTHR30182:SF1">
    <property type="entry name" value="L-SERINE DEHYDRATASE 1"/>
    <property type="match status" value="1"/>
</dbReference>
<dbReference type="NCBIfam" id="TIGR00720">
    <property type="entry name" value="sda_mono"/>
    <property type="match status" value="1"/>
</dbReference>
<dbReference type="InterPro" id="IPR029009">
    <property type="entry name" value="ASB_dom_sf"/>
</dbReference>
<name>D1VX57_9BACT</name>
<evidence type="ECO:0000256" key="10">
    <source>
        <dbReference type="ARBA" id="ARBA00049406"/>
    </source>
</evidence>
<dbReference type="InterPro" id="IPR005130">
    <property type="entry name" value="Ser_deHydtase-like_asu"/>
</dbReference>
<dbReference type="Gene3D" id="3.30.1330.90">
    <property type="entry name" value="D-3-phosphoglycerate dehydrogenase, domain 3"/>
    <property type="match status" value="2"/>
</dbReference>
<dbReference type="Proteomes" id="UP000004001">
    <property type="component" value="Unassembled WGS sequence"/>
</dbReference>
<dbReference type="InterPro" id="IPR004644">
    <property type="entry name" value="Fe-S_L-Ser_mono"/>
</dbReference>
<dbReference type="AlphaFoldDB" id="D1VX57"/>
<dbReference type="Pfam" id="PF03315">
    <property type="entry name" value="SDH_beta"/>
    <property type="match status" value="2"/>
</dbReference>
<comment type="caution">
    <text evidence="14">The sequence shown here is derived from an EMBL/GenBank/DDBJ whole genome shotgun (WGS) entry which is preliminary data.</text>
</comment>
<comment type="cofactor">
    <cofactor evidence="1 11">
        <name>[4Fe-4S] cluster</name>
        <dbReference type="ChEBI" id="CHEBI:49883"/>
    </cofactor>
</comment>
<evidence type="ECO:0000256" key="8">
    <source>
        <dbReference type="ARBA" id="ARBA00023014"/>
    </source>
</evidence>
<evidence type="ECO:0000256" key="6">
    <source>
        <dbReference type="ARBA" id="ARBA00022723"/>
    </source>
</evidence>
<dbReference type="PANTHER" id="PTHR30182">
    <property type="entry name" value="L-SERINE DEHYDRATASE"/>
    <property type="match status" value="1"/>
</dbReference>
<dbReference type="GO" id="GO:0046872">
    <property type="term" value="F:metal ion binding"/>
    <property type="evidence" value="ECO:0007669"/>
    <property type="project" value="UniProtKB-KW"/>
</dbReference>
<keyword evidence="9 11" id="KW-0456">Lyase</keyword>
<proteinExistence type="inferred from homology"/>
<reference evidence="14 15" key="1">
    <citation type="submission" date="2009-12" db="EMBL/GenBank/DDBJ databases">
        <title>Genome Sequence of Prevotella timonensis CRIS 5C-B1.</title>
        <authorList>
            <person name="Durkin A.S."/>
            <person name="Madupu R."/>
            <person name="Torralba M."/>
            <person name="Methe B."/>
            <person name="Sutton G."/>
            <person name="Strausberg R.L."/>
            <person name="Nelson K.E."/>
        </authorList>
    </citation>
    <scope>NUCLEOTIDE SEQUENCE [LARGE SCALE GENOMIC DNA]</scope>
    <source>
        <strain evidence="14 15">CRIS 5C-B1</strain>
    </source>
</reference>
<evidence type="ECO:0000256" key="9">
    <source>
        <dbReference type="ARBA" id="ARBA00023239"/>
    </source>
</evidence>
<evidence type="ECO:0000256" key="4">
    <source>
        <dbReference type="ARBA" id="ARBA00022432"/>
    </source>
</evidence>
<protein>
    <recommendedName>
        <fullName evidence="11">L-serine dehydratase</fullName>
        <ecNumber evidence="11">4.3.1.17</ecNumber>
    </recommendedName>
</protein>
<evidence type="ECO:0000256" key="2">
    <source>
        <dbReference type="ARBA" id="ARBA00004742"/>
    </source>
</evidence>
<keyword evidence="4 11" id="KW-0312">Gluconeogenesis</keyword>
<dbReference type="EC" id="4.3.1.17" evidence="11"/>
<evidence type="ECO:0000256" key="3">
    <source>
        <dbReference type="ARBA" id="ARBA00008636"/>
    </source>
</evidence>
<feature type="domain" description="Serine dehydratase-like alpha subunit" evidence="12">
    <location>
        <begin position="164"/>
        <end position="415"/>
    </location>
</feature>
<feature type="domain" description="Serine dehydratase beta chain" evidence="13">
    <location>
        <begin position="87"/>
        <end position="131"/>
    </location>
</feature>
<keyword evidence="5 11" id="KW-0004">4Fe-4S</keyword>
<evidence type="ECO:0000256" key="5">
    <source>
        <dbReference type="ARBA" id="ARBA00022485"/>
    </source>
</evidence>
<evidence type="ECO:0000259" key="13">
    <source>
        <dbReference type="Pfam" id="PF03315"/>
    </source>
</evidence>
<keyword evidence="8 11" id="KW-0411">Iron-sulfur</keyword>
<evidence type="ECO:0000259" key="12">
    <source>
        <dbReference type="Pfam" id="PF03313"/>
    </source>
</evidence>
<evidence type="ECO:0000313" key="15">
    <source>
        <dbReference type="Proteomes" id="UP000004001"/>
    </source>
</evidence>
<dbReference type="GO" id="GO:0003941">
    <property type="term" value="F:L-serine ammonia-lyase activity"/>
    <property type="evidence" value="ECO:0007669"/>
    <property type="project" value="UniProtKB-UniRule"/>
</dbReference>
<comment type="similarity">
    <text evidence="3 11">Belongs to the iron-sulfur dependent L-serine dehydratase family.</text>
</comment>
<dbReference type="GO" id="GO:0051539">
    <property type="term" value="F:4 iron, 4 sulfur cluster binding"/>
    <property type="evidence" value="ECO:0007669"/>
    <property type="project" value="UniProtKB-UniRule"/>
</dbReference>
<dbReference type="InterPro" id="IPR005131">
    <property type="entry name" value="Ser_deHydtase_bsu"/>
</dbReference>
<gene>
    <name evidence="14" type="ORF">HMPREF9019_0621</name>
</gene>
<comment type="catalytic activity">
    <reaction evidence="10 11">
        <text>L-serine = pyruvate + NH4(+)</text>
        <dbReference type="Rhea" id="RHEA:19169"/>
        <dbReference type="ChEBI" id="CHEBI:15361"/>
        <dbReference type="ChEBI" id="CHEBI:28938"/>
        <dbReference type="ChEBI" id="CHEBI:33384"/>
        <dbReference type="EC" id="4.3.1.17"/>
    </reaction>
</comment>
<dbReference type="eggNOG" id="COG1760">
    <property type="taxonomic scope" value="Bacteria"/>
</dbReference>
<dbReference type="InterPro" id="IPR051318">
    <property type="entry name" value="Fe-S_L-Ser"/>
</dbReference>
<sequence length="419" mass="45599">MFIFYRTISGFFYRNNSVMKSLKELYKIGKGPSSSHTMGPQLASKIFLSKYPQADSYEVTLYGSLAATGKGHLTDVAIAGVLGEHKDLDIVWKPQIFLPFHPNGMLFKAFDAHKQEIGEWTVYSVGGGALSEGKGKDDMFNTKSVYEMTTLAEIMAWCEENGRSYWEYVDECEDDDIWDYLLEVWQVMKEAVERGINHEGVLPGPLNLRRKAASYFVKANGYKKSLQSRALVYAYALAVSEENASGGTIVTAPTCGSCGVMPAVLYHLSKGHGFSDTRIVHAMATAGLFGNIVKYNASISGADVGCQGEVGVACAMVSAAACQLFGGSIAQIEYAAEMGLEHHLGMTCDPVCGLVQIPCIERNAFAATRALDANLYATFSDGKHHVSFDKVVRVMKKTGHDLPSLYKETSEGGLAAEIC</sequence>
<evidence type="ECO:0000313" key="14">
    <source>
        <dbReference type="EMBL" id="EFA98287.1"/>
    </source>
</evidence>
<accession>D1VX57</accession>
<comment type="pathway">
    <text evidence="2">Carbohydrate biosynthesis; gluconeogenesis.</text>
</comment>
<organism evidence="14 15">
    <name type="scientific">Hoylesella timonensis CRIS 5C-B1</name>
    <dbReference type="NCBI Taxonomy" id="679189"/>
    <lineage>
        <taxon>Bacteria</taxon>
        <taxon>Pseudomonadati</taxon>
        <taxon>Bacteroidota</taxon>
        <taxon>Bacteroidia</taxon>
        <taxon>Bacteroidales</taxon>
        <taxon>Prevotellaceae</taxon>
        <taxon>Hoylesella</taxon>
    </lineage>
</organism>
<dbReference type="SUPFAM" id="SSF143548">
    <property type="entry name" value="Serine metabolism enzymes domain"/>
    <property type="match status" value="1"/>
</dbReference>
<evidence type="ECO:0000256" key="11">
    <source>
        <dbReference type="RuleBase" id="RU366059"/>
    </source>
</evidence>
<keyword evidence="15" id="KW-1185">Reference proteome</keyword>
<dbReference type="GO" id="GO:0006094">
    <property type="term" value="P:gluconeogenesis"/>
    <property type="evidence" value="ECO:0007669"/>
    <property type="project" value="UniProtKB-KW"/>
</dbReference>